<dbReference type="RefSeq" id="WP_114101255.1">
    <property type="nucleotide sequence ID" value="NZ_JPWF01000003.1"/>
</dbReference>
<reference evidence="3 4" key="1">
    <citation type="submission" date="2014-07" db="EMBL/GenBank/DDBJ databases">
        <title>Draft genome sequence of Thalassospira profundimaris 35.</title>
        <authorList>
            <person name="Lai Q."/>
            <person name="Shao Z."/>
        </authorList>
    </citation>
    <scope>NUCLEOTIDE SEQUENCE [LARGE SCALE GENOMIC DNA]</scope>
    <source>
        <strain evidence="3 4">35</strain>
    </source>
</reference>
<dbReference type="GO" id="GO:0016491">
    <property type="term" value="F:oxidoreductase activity"/>
    <property type="evidence" value="ECO:0007669"/>
    <property type="project" value="UniProtKB-KW"/>
</dbReference>
<dbReference type="EMBL" id="JPWF01000003">
    <property type="protein sequence ID" value="RCK38204.1"/>
    <property type="molecule type" value="Genomic_DNA"/>
</dbReference>
<proteinExistence type="predicted"/>
<feature type="domain" description="FAD dependent oxidoreductase" evidence="2">
    <location>
        <begin position="5"/>
        <end position="395"/>
    </location>
</feature>
<organism evidence="3 4">
    <name type="scientific">Thalassospira profundimaris</name>
    <dbReference type="NCBI Taxonomy" id="502049"/>
    <lineage>
        <taxon>Bacteria</taxon>
        <taxon>Pseudomonadati</taxon>
        <taxon>Pseudomonadota</taxon>
        <taxon>Alphaproteobacteria</taxon>
        <taxon>Rhodospirillales</taxon>
        <taxon>Thalassospiraceae</taxon>
        <taxon>Thalassospira</taxon>
    </lineage>
</organism>
<evidence type="ECO:0000313" key="3">
    <source>
        <dbReference type="EMBL" id="RCK38204.1"/>
    </source>
</evidence>
<dbReference type="GO" id="GO:0005737">
    <property type="term" value="C:cytoplasm"/>
    <property type="evidence" value="ECO:0007669"/>
    <property type="project" value="TreeGrafter"/>
</dbReference>
<dbReference type="Pfam" id="PF01266">
    <property type="entry name" value="DAO"/>
    <property type="match status" value="1"/>
</dbReference>
<sequence length="415" mass="45656">MVRQVVVLGAGIVGVSVALELLDRGFEVTLMDRKFPGEETSYGNAGVWTRSSLVPINNPTLWKNLPKFVSNRTTALRYYLPFLMRNLNWTFRFLMNARHSKVLETAAALDQLISLSMQEHMRLVAAAGEEKRLSEKGWMFLYRNPAGFEASQLTRDIFDRFDLDTEILDADQISDLEPSLNRIFSAATWIKDAKSIDNPGALVAAYAKLFVAKGGKFVQKSAQSLSQSGSGWNVTTQDGDNVVCDDLVVALGPWSPGLLKTVSINVPMGYERGYHMHFRSATGGHLNRPICDASGGYVLAPMEQGYRLTTGVELDACDAPEKINQFEQAVSSAKEAFPLTGPVENTPWMGRRPTLPDSRPIIGAVPKRKGLWLAFGHQHIGFCTGPGTARVLADLMTGQSPPIDAKPFCAERYLA</sequence>
<accession>A0A367W9T0</accession>
<evidence type="ECO:0000259" key="2">
    <source>
        <dbReference type="Pfam" id="PF01266"/>
    </source>
</evidence>
<dbReference type="SUPFAM" id="SSF51905">
    <property type="entry name" value="FAD/NAD(P)-binding domain"/>
    <property type="match status" value="1"/>
</dbReference>
<name>A0A367W9T0_9PROT</name>
<evidence type="ECO:0000313" key="4">
    <source>
        <dbReference type="Proteomes" id="UP000253226"/>
    </source>
</evidence>
<dbReference type="OrthoDB" id="9805337at2"/>
<dbReference type="InterPro" id="IPR036188">
    <property type="entry name" value="FAD/NAD-bd_sf"/>
</dbReference>
<comment type="caution">
    <text evidence="3">The sequence shown here is derived from an EMBL/GenBank/DDBJ whole genome shotgun (WGS) entry which is preliminary data.</text>
</comment>
<dbReference type="SUPFAM" id="SSF54373">
    <property type="entry name" value="FAD-linked reductases, C-terminal domain"/>
    <property type="match status" value="1"/>
</dbReference>
<evidence type="ECO:0000256" key="1">
    <source>
        <dbReference type="ARBA" id="ARBA00023002"/>
    </source>
</evidence>
<keyword evidence="1" id="KW-0560">Oxidoreductase</keyword>
<protein>
    <submittedName>
        <fullName evidence="3">Amino acid dehydrogenase</fullName>
    </submittedName>
</protein>
<dbReference type="PANTHER" id="PTHR13847">
    <property type="entry name" value="SARCOSINE DEHYDROGENASE-RELATED"/>
    <property type="match status" value="1"/>
</dbReference>
<dbReference type="Proteomes" id="UP000253226">
    <property type="component" value="Unassembled WGS sequence"/>
</dbReference>
<dbReference type="Gene3D" id="3.30.9.10">
    <property type="entry name" value="D-Amino Acid Oxidase, subunit A, domain 2"/>
    <property type="match status" value="1"/>
</dbReference>
<dbReference type="AlphaFoldDB" id="A0A367W9T0"/>
<gene>
    <name evidence="3" type="ORF">TH19_05210</name>
</gene>
<dbReference type="Gene3D" id="3.50.50.60">
    <property type="entry name" value="FAD/NAD(P)-binding domain"/>
    <property type="match status" value="2"/>
</dbReference>
<dbReference type="InterPro" id="IPR006076">
    <property type="entry name" value="FAD-dep_OxRdtase"/>
</dbReference>
<dbReference type="PANTHER" id="PTHR13847:SF289">
    <property type="entry name" value="GLYCINE OXIDASE"/>
    <property type="match status" value="1"/>
</dbReference>